<keyword evidence="4" id="KW-0804">Transcription</keyword>
<proteinExistence type="predicted"/>
<keyword evidence="3" id="KW-0805">Transcription regulation</keyword>
<sequence length="467" mass="52235">MEKGRKQKNPSLPDNLRPVFCDITSLIQSPCCTILESISDGVFTIDREKRITSFNRAAEHITGLARQEAVGQFCFDVFRADICAKNCALEKTLLNEAPQINISARIITQQGEQKPISLSTNILRNAKGEVIGGVETFRDLSDLKELQRRLDRQYVREDIVGKSPQMQKILSFLPDIAESDSSVLIQGPTGTGKELAARAIHNLSRRNKGPFVAVNCAALPEGLLESELFGHVKGAFTGAVRDKSGYFLAADQGTLFLDEIGTTPFAFQSDLLRVLESREFTPVGGTRTVKSDFRIIAAANLPLKQRVADGEFREDLFYRLNVVTLELPPLSERREDIPLLADRFIEKLKLSKGKNIREIAPDALQALMEYWFPGNVRELENAIEYAFITCKDSVIRKQHLPPEIAQKEGPAAPRLSEQQQIEAEKIRTFLRQNANSREKTAKALGISRSTLWRKMKKLGITPPESET</sequence>
<dbReference type="PROSITE" id="PS50112">
    <property type="entry name" value="PAS"/>
    <property type="match status" value="1"/>
</dbReference>
<accession>A0A7W0C830</accession>
<organism evidence="8 9">
    <name type="scientific">Desulfosalsimonas propionicica</name>
    <dbReference type="NCBI Taxonomy" id="332175"/>
    <lineage>
        <taxon>Bacteria</taxon>
        <taxon>Pseudomonadati</taxon>
        <taxon>Thermodesulfobacteriota</taxon>
        <taxon>Desulfobacteria</taxon>
        <taxon>Desulfobacterales</taxon>
        <taxon>Desulfosalsimonadaceae</taxon>
        <taxon>Desulfosalsimonas</taxon>
    </lineage>
</organism>
<dbReference type="InterPro" id="IPR002197">
    <property type="entry name" value="HTH_Fis"/>
</dbReference>
<comment type="caution">
    <text evidence="8">The sequence shown here is derived from an EMBL/GenBank/DDBJ whole genome shotgun (WGS) entry which is preliminary data.</text>
</comment>
<dbReference type="PROSITE" id="PS00688">
    <property type="entry name" value="SIGMA54_INTERACT_3"/>
    <property type="match status" value="1"/>
</dbReference>
<dbReference type="GO" id="GO:0006355">
    <property type="term" value="P:regulation of DNA-templated transcription"/>
    <property type="evidence" value="ECO:0007669"/>
    <property type="project" value="InterPro"/>
</dbReference>
<name>A0A7W0C830_9BACT</name>
<dbReference type="PANTHER" id="PTHR32071">
    <property type="entry name" value="TRANSCRIPTIONAL REGULATORY PROTEIN"/>
    <property type="match status" value="1"/>
</dbReference>
<dbReference type="CDD" id="cd00009">
    <property type="entry name" value="AAA"/>
    <property type="match status" value="1"/>
</dbReference>
<evidence type="ECO:0000256" key="1">
    <source>
        <dbReference type="ARBA" id="ARBA00022741"/>
    </source>
</evidence>
<dbReference type="FunFam" id="3.40.50.300:FF:000006">
    <property type="entry name" value="DNA-binding transcriptional regulator NtrC"/>
    <property type="match status" value="1"/>
</dbReference>
<reference evidence="8 9" key="1">
    <citation type="submission" date="2020-07" db="EMBL/GenBank/DDBJ databases">
        <title>Genomic Encyclopedia of Type Strains, Phase IV (KMG-IV): sequencing the most valuable type-strain genomes for metagenomic binning, comparative biology and taxonomic classification.</title>
        <authorList>
            <person name="Goeker M."/>
        </authorList>
    </citation>
    <scope>NUCLEOTIDE SEQUENCE [LARGE SCALE GENOMIC DNA]</scope>
    <source>
        <strain evidence="8 9">DSM 17721</strain>
    </source>
</reference>
<dbReference type="PRINTS" id="PR01590">
    <property type="entry name" value="HTHFIS"/>
</dbReference>
<dbReference type="InterPro" id="IPR000700">
    <property type="entry name" value="PAS-assoc_C"/>
</dbReference>
<evidence type="ECO:0000259" key="5">
    <source>
        <dbReference type="PROSITE" id="PS50045"/>
    </source>
</evidence>
<gene>
    <name evidence="8" type="ORF">HNR65_001232</name>
</gene>
<dbReference type="GO" id="GO:0043565">
    <property type="term" value="F:sequence-specific DNA binding"/>
    <property type="evidence" value="ECO:0007669"/>
    <property type="project" value="InterPro"/>
</dbReference>
<keyword evidence="2" id="KW-0067">ATP-binding</keyword>
<evidence type="ECO:0000313" key="9">
    <source>
        <dbReference type="Proteomes" id="UP000525298"/>
    </source>
</evidence>
<dbReference type="SMART" id="SM00091">
    <property type="entry name" value="PAS"/>
    <property type="match status" value="1"/>
</dbReference>
<dbReference type="InterPro" id="IPR013767">
    <property type="entry name" value="PAS_fold"/>
</dbReference>
<dbReference type="NCBIfam" id="TIGR00229">
    <property type="entry name" value="sensory_box"/>
    <property type="match status" value="1"/>
</dbReference>
<dbReference type="Gene3D" id="3.30.450.20">
    <property type="entry name" value="PAS domain"/>
    <property type="match status" value="1"/>
</dbReference>
<dbReference type="Pfam" id="PF00158">
    <property type="entry name" value="Sigma54_activat"/>
    <property type="match status" value="1"/>
</dbReference>
<dbReference type="Proteomes" id="UP000525298">
    <property type="component" value="Unassembled WGS sequence"/>
</dbReference>
<evidence type="ECO:0000259" key="7">
    <source>
        <dbReference type="PROSITE" id="PS50113"/>
    </source>
</evidence>
<dbReference type="EMBL" id="JACDUS010000003">
    <property type="protein sequence ID" value="MBA2880906.1"/>
    <property type="molecule type" value="Genomic_DNA"/>
</dbReference>
<dbReference type="SUPFAM" id="SSF55785">
    <property type="entry name" value="PYP-like sensor domain (PAS domain)"/>
    <property type="match status" value="1"/>
</dbReference>
<dbReference type="GO" id="GO:0005524">
    <property type="term" value="F:ATP binding"/>
    <property type="evidence" value="ECO:0007669"/>
    <property type="project" value="UniProtKB-KW"/>
</dbReference>
<keyword evidence="1" id="KW-0547">Nucleotide-binding</keyword>
<evidence type="ECO:0000259" key="6">
    <source>
        <dbReference type="PROSITE" id="PS50112"/>
    </source>
</evidence>
<dbReference type="InterPro" id="IPR027417">
    <property type="entry name" value="P-loop_NTPase"/>
</dbReference>
<dbReference type="Pfam" id="PF02954">
    <property type="entry name" value="HTH_8"/>
    <property type="match status" value="1"/>
</dbReference>
<dbReference type="AlphaFoldDB" id="A0A7W0C830"/>
<dbReference type="SUPFAM" id="SSF46689">
    <property type="entry name" value="Homeodomain-like"/>
    <property type="match status" value="1"/>
</dbReference>
<dbReference type="InterPro" id="IPR009057">
    <property type="entry name" value="Homeodomain-like_sf"/>
</dbReference>
<evidence type="ECO:0000256" key="4">
    <source>
        <dbReference type="ARBA" id="ARBA00023163"/>
    </source>
</evidence>
<dbReference type="Pfam" id="PF00989">
    <property type="entry name" value="PAS"/>
    <property type="match status" value="1"/>
</dbReference>
<dbReference type="PROSITE" id="PS50113">
    <property type="entry name" value="PAC"/>
    <property type="match status" value="1"/>
</dbReference>
<dbReference type="InterPro" id="IPR035965">
    <property type="entry name" value="PAS-like_dom_sf"/>
</dbReference>
<evidence type="ECO:0000313" key="8">
    <source>
        <dbReference type="EMBL" id="MBA2880906.1"/>
    </source>
</evidence>
<dbReference type="InterPro" id="IPR000014">
    <property type="entry name" value="PAS"/>
</dbReference>
<dbReference type="SMART" id="SM00382">
    <property type="entry name" value="AAA"/>
    <property type="match status" value="1"/>
</dbReference>
<dbReference type="InterPro" id="IPR058031">
    <property type="entry name" value="AAA_lid_NorR"/>
</dbReference>
<evidence type="ECO:0000256" key="3">
    <source>
        <dbReference type="ARBA" id="ARBA00023015"/>
    </source>
</evidence>
<dbReference type="CDD" id="cd00130">
    <property type="entry name" value="PAS"/>
    <property type="match status" value="1"/>
</dbReference>
<dbReference type="Pfam" id="PF25601">
    <property type="entry name" value="AAA_lid_14"/>
    <property type="match status" value="1"/>
</dbReference>
<feature type="domain" description="Sigma-54 factor interaction" evidence="5">
    <location>
        <begin position="159"/>
        <end position="388"/>
    </location>
</feature>
<dbReference type="Gene3D" id="1.10.8.60">
    <property type="match status" value="1"/>
</dbReference>
<protein>
    <submittedName>
        <fullName evidence="8">PAS domain S-box-containing protein</fullName>
    </submittedName>
</protein>
<dbReference type="RefSeq" id="WP_181550582.1">
    <property type="nucleotide sequence ID" value="NZ_JACDUS010000003.1"/>
</dbReference>
<dbReference type="InterPro" id="IPR002078">
    <property type="entry name" value="Sigma_54_int"/>
</dbReference>
<dbReference type="PROSITE" id="PS50045">
    <property type="entry name" value="SIGMA54_INTERACT_4"/>
    <property type="match status" value="1"/>
</dbReference>
<dbReference type="Gene3D" id="1.10.10.60">
    <property type="entry name" value="Homeodomain-like"/>
    <property type="match status" value="1"/>
</dbReference>
<keyword evidence="9" id="KW-1185">Reference proteome</keyword>
<feature type="domain" description="PAC" evidence="7">
    <location>
        <begin position="100"/>
        <end position="152"/>
    </location>
</feature>
<feature type="domain" description="PAS" evidence="6">
    <location>
        <begin position="34"/>
        <end position="72"/>
    </location>
</feature>
<dbReference type="InterPro" id="IPR003593">
    <property type="entry name" value="AAA+_ATPase"/>
</dbReference>
<dbReference type="Gene3D" id="3.40.50.300">
    <property type="entry name" value="P-loop containing nucleotide triphosphate hydrolases"/>
    <property type="match status" value="1"/>
</dbReference>
<evidence type="ECO:0000256" key="2">
    <source>
        <dbReference type="ARBA" id="ARBA00022840"/>
    </source>
</evidence>
<dbReference type="SUPFAM" id="SSF52540">
    <property type="entry name" value="P-loop containing nucleoside triphosphate hydrolases"/>
    <property type="match status" value="1"/>
</dbReference>
<dbReference type="InterPro" id="IPR025944">
    <property type="entry name" value="Sigma_54_int_dom_CS"/>
</dbReference>